<evidence type="ECO:0000313" key="2">
    <source>
        <dbReference type="Proteomes" id="UP000805649"/>
    </source>
</evidence>
<evidence type="ECO:0000313" key="1">
    <source>
        <dbReference type="EMBL" id="KAL0932422.1"/>
    </source>
</evidence>
<keyword evidence="2" id="KW-1185">Reference proteome</keyword>
<proteinExistence type="predicted"/>
<dbReference type="EMBL" id="VUJX02000009">
    <property type="protein sequence ID" value="KAL0932422.1"/>
    <property type="molecule type" value="Genomic_DNA"/>
</dbReference>
<sequence>MPVSIQLDIGDARQADETRPSYEEAIAAGPNQAAPPRAASVTDSIRSSLSPSTGNFAPSVLRLREINRFQCTRGDVTRLTISPKDLVAVSHEELGPHSYSSTRMWDFRHKTGTNFISSEVGDCPLVLFSGDGRFSAAIEQSSDVGRARFRETGSKMWKSNINGLRTPAAFRDDGMAFAATDARGLVLVYETTPTAPGTKGMFPSNRVAGIVNHAEPTHVKFLPSGDVVTLSRDGTVRISDAKTGRTLRRMEVDGVVTATGRGACDLGVSRDGRVIVSVWPRAVYLWEHEGGSMCSWELNKVRTDEGWPLALSPDCRYLACRTENGMDISDTYSGQVLAAVNTEPGIDGLVTAAAFSPDGKTVAVGRYDGVVDIWETSPFGV</sequence>
<protein>
    <submittedName>
        <fullName evidence="1">Ribosome assembly protein 4</fullName>
    </submittedName>
</protein>
<name>A0ACC3YKU9_COLTU</name>
<comment type="caution">
    <text evidence="1">The sequence shown here is derived from an EMBL/GenBank/DDBJ whole genome shotgun (WGS) entry which is preliminary data.</text>
</comment>
<reference evidence="1 2" key="1">
    <citation type="journal article" date="2020" name="Phytopathology">
        <title>Genome Sequence Resources of Colletotrichum truncatum, C. plurivorum, C. musicola, and C. sojae: Four Species Pathogenic to Soybean (Glycine max).</title>
        <authorList>
            <person name="Rogerio F."/>
            <person name="Boufleur T.R."/>
            <person name="Ciampi-Guillardi M."/>
            <person name="Sukno S.A."/>
            <person name="Thon M.R."/>
            <person name="Massola Junior N.S."/>
            <person name="Baroncelli R."/>
        </authorList>
    </citation>
    <scope>NUCLEOTIDE SEQUENCE [LARGE SCALE GENOMIC DNA]</scope>
    <source>
        <strain evidence="1 2">CMES1059</strain>
    </source>
</reference>
<dbReference type="Proteomes" id="UP000805649">
    <property type="component" value="Unassembled WGS sequence"/>
</dbReference>
<organism evidence="1 2">
    <name type="scientific">Colletotrichum truncatum</name>
    <name type="common">Anthracnose fungus</name>
    <name type="synonym">Colletotrichum capsici</name>
    <dbReference type="NCBI Taxonomy" id="5467"/>
    <lineage>
        <taxon>Eukaryota</taxon>
        <taxon>Fungi</taxon>
        <taxon>Dikarya</taxon>
        <taxon>Ascomycota</taxon>
        <taxon>Pezizomycotina</taxon>
        <taxon>Sordariomycetes</taxon>
        <taxon>Hypocreomycetidae</taxon>
        <taxon>Glomerellales</taxon>
        <taxon>Glomerellaceae</taxon>
        <taxon>Colletotrichum</taxon>
        <taxon>Colletotrichum truncatum species complex</taxon>
    </lineage>
</organism>
<gene>
    <name evidence="1" type="ORF">CTRU02_213375</name>
</gene>
<accession>A0ACC3YKU9</accession>